<reference evidence="1 2" key="1">
    <citation type="submission" date="2023-10" db="EMBL/GenBank/DDBJ databases">
        <title>Chromosome-scale genome assembly provides insights into flower coloration mechanisms of Canna indica.</title>
        <authorList>
            <person name="Li C."/>
        </authorList>
    </citation>
    <scope>NUCLEOTIDE SEQUENCE [LARGE SCALE GENOMIC DNA]</scope>
    <source>
        <tissue evidence="1">Flower</tissue>
    </source>
</reference>
<dbReference type="Proteomes" id="UP001327560">
    <property type="component" value="Chromosome 7"/>
</dbReference>
<dbReference type="AlphaFoldDB" id="A0AAQ3L0R1"/>
<protein>
    <submittedName>
        <fullName evidence="1">Uncharacterized protein</fullName>
    </submittedName>
</protein>
<dbReference type="EMBL" id="CP136896">
    <property type="protein sequence ID" value="WOL14867.1"/>
    <property type="molecule type" value="Genomic_DNA"/>
</dbReference>
<keyword evidence="2" id="KW-1185">Reference proteome</keyword>
<dbReference type="PANTHER" id="PTHR35304:SF1">
    <property type="entry name" value="OS05G0120300 PROTEIN"/>
    <property type="match status" value="1"/>
</dbReference>
<organism evidence="1 2">
    <name type="scientific">Canna indica</name>
    <name type="common">Indian-shot</name>
    <dbReference type="NCBI Taxonomy" id="4628"/>
    <lineage>
        <taxon>Eukaryota</taxon>
        <taxon>Viridiplantae</taxon>
        <taxon>Streptophyta</taxon>
        <taxon>Embryophyta</taxon>
        <taxon>Tracheophyta</taxon>
        <taxon>Spermatophyta</taxon>
        <taxon>Magnoliopsida</taxon>
        <taxon>Liliopsida</taxon>
        <taxon>Zingiberales</taxon>
        <taxon>Cannaceae</taxon>
        <taxon>Canna</taxon>
    </lineage>
</organism>
<evidence type="ECO:0000313" key="1">
    <source>
        <dbReference type="EMBL" id="WOL14867.1"/>
    </source>
</evidence>
<dbReference type="PANTHER" id="PTHR35304">
    <property type="entry name" value="OS05G0120300 PROTEIN-RELATED"/>
    <property type="match status" value="1"/>
</dbReference>
<proteinExistence type="predicted"/>
<name>A0AAQ3L0R1_9LILI</name>
<gene>
    <name evidence="1" type="ORF">Cni_G23648</name>
</gene>
<evidence type="ECO:0000313" key="2">
    <source>
        <dbReference type="Proteomes" id="UP001327560"/>
    </source>
</evidence>
<sequence>MSSGCKSSLSFANARVPVRATYLNLYKWPESDAEFAKSVARRRGRFDDDNNGCRRWSAALVEVDSYSCRQMYLRSYTFSRKPEKTLRCLKQGTALFACLQQKNEVNVNGENKKMKKKSLVTVKKMREVSCSAICFIFHRLLFCTAGVDVLRQE</sequence>
<accession>A0AAQ3L0R1</accession>